<dbReference type="PANTHER" id="PTHR35871">
    <property type="entry name" value="EXPRESSED PROTEIN"/>
    <property type="match status" value="1"/>
</dbReference>
<evidence type="ECO:0000313" key="1">
    <source>
        <dbReference type="EMBL" id="EFP79179.2"/>
    </source>
</evidence>
<reference key="1">
    <citation type="submission" date="2007-01" db="EMBL/GenBank/DDBJ databases">
        <title>The Genome Sequence of Puccinia graminis f. sp. tritici Strain CRL 75-36-700-3.</title>
        <authorList>
            <consortium name="The Broad Institute Genome Sequencing Platform"/>
            <person name="Birren B."/>
            <person name="Lander E."/>
            <person name="Galagan J."/>
            <person name="Nusbaum C."/>
            <person name="Devon K."/>
            <person name="Cuomo C."/>
            <person name="Jaffe D."/>
            <person name="Butler J."/>
            <person name="Alvarez P."/>
            <person name="Gnerre S."/>
            <person name="Grabherr M."/>
            <person name="Mauceli E."/>
            <person name="Brockman W."/>
            <person name="Young S."/>
            <person name="LaButti K."/>
            <person name="Sykes S."/>
            <person name="DeCaprio D."/>
            <person name="Crawford M."/>
            <person name="Koehrsen M."/>
            <person name="Engels R."/>
            <person name="Montgomery P."/>
            <person name="Pearson M."/>
            <person name="Howarth C."/>
            <person name="Larson L."/>
            <person name="White J."/>
            <person name="Zeng Q."/>
            <person name="Kodira C."/>
            <person name="Yandava C."/>
            <person name="Alvarado L."/>
            <person name="O'Leary S."/>
            <person name="Szabo L."/>
            <person name="Dean R."/>
            <person name="Schein J."/>
        </authorList>
    </citation>
    <scope>NUCLEOTIDE SEQUENCE</scope>
    <source>
        <strain>CRL 75-36-700-3</strain>
    </source>
</reference>
<protein>
    <submittedName>
        <fullName evidence="1">Uncharacterized protein</fullName>
    </submittedName>
</protein>
<dbReference type="OrthoDB" id="2505908at2759"/>
<sequence>MYKLGFSRQEYQKSQYFDGHERPDVVLSRKKYVDDYLLLRQRSRKYGGENFEISTEIDPEILVHMKETIFIFHDKSTIHAKERPSKTWLLPGTSELRSKSSGRLVLSKDELEKLKTNNSNNRLESEDAATIIYPGSTGDKWWDMEQLCHQVSQKAIPIFESLHPNAQGVFVFDCSSAHGAFSPSALRVQKMNLGHGGKQARLRDTVIPSDDPLIPLHLCGQPQTLSYNDSHPDPERAVQQKGVKAVLKERGLWQHYTCQSQESGKPALTLSCKTCTTSNIWKDAISRAEQLIQQAEDCGYFLSNAQSMSEIAETEAAINQESEESTLDQVPNNAGSMCCWSRILSLQSDFANKRPLLQTIIED</sequence>
<dbReference type="AlphaFoldDB" id="E3K4L3"/>
<dbReference type="PANTHER" id="PTHR35871:SF1">
    <property type="entry name" value="CXC1-LIKE CYSTEINE CLUSTER ASSOCIATED WITH KDZ TRANSPOSASES DOMAIN-CONTAINING PROTEIN"/>
    <property type="match status" value="1"/>
</dbReference>
<dbReference type="GeneID" id="10531002"/>
<dbReference type="EMBL" id="DS178272">
    <property type="protein sequence ID" value="EFP79179.2"/>
    <property type="molecule type" value="Genomic_DNA"/>
</dbReference>
<dbReference type="RefSeq" id="XP_003323598.2">
    <property type="nucleotide sequence ID" value="XM_003323550.2"/>
</dbReference>
<evidence type="ECO:0000313" key="2">
    <source>
        <dbReference type="Proteomes" id="UP000008783"/>
    </source>
</evidence>
<dbReference type="KEGG" id="pgr:PGTG_05500"/>
<dbReference type="VEuPathDB" id="FungiDB:PGTG_05500"/>
<dbReference type="InParanoid" id="E3K4L3"/>
<gene>
    <name evidence="1" type="ORF">PGTG_05500</name>
</gene>
<proteinExistence type="predicted"/>
<keyword evidence="2" id="KW-1185">Reference proteome</keyword>
<accession>E3K4L3</accession>
<name>E3K4L3_PUCGT</name>
<dbReference type="HOGENOM" id="CLU_005726_3_1_1"/>
<reference evidence="2" key="2">
    <citation type="journal article" date="2011" name="Proc. Natl. Acad. Sci. U.S.A.">
        <title>Obligate biotrophy features unraveled by the genomic analysis of rust fungi.</title>
        <authorList>
            <person name="Duplessis S."/>
            <person name="Cuomo C.A."/>
            <person name="Lin Y.-C."/>
            <person name="Aerts A."/>
            <person name="Tisserant E."/>
            <person name="Veneault-Fourrey C."/>
            <person name="Joly D.L."/>
            <person name="Hacquard S."/>
            <person name="Amselem J."/>
            <person name="Cantarel B.L."/>
            <person name="Chiu R."/>
            <person name="Coutinho P.M."/>
            <person name="Feau N."/>
            <person name="Field M."/>
            <person name="Frey P."/>
            <person name="Gelhaye E."/>
            <person name="Goldberg J."/>
            <person name="Grabherr M.G."/>
            <person name="Kodira C.D."/>
            <person name="Kohler A."/>
            <person name="Kuees U."/>
            <person name="Lindquist E.A."/>
            <person name="Lucas S.M."/>
            <person name="Mago R."/>
            <person name="Mauceli E."/>
            <person name="Morin E."/>
            <person name="Murat C."/>
            <person name="Pangilinan J.L."/>
            <person name="Park R."/>
            <person name="Pearson M."/>
            <person name="Quesneville H."/>
            <person name="Rouhier N."/>
            <person name="Sakthikumar S."/>
            <person name="Salamov A.A."/>
            <person name="Schmutz J."/>
            <person name="Selles B."/>
            <person name="Shapiro H."/>
            <person name="Tanguay P."/>
            <person name="Tuskan G.A."/>
            <person name="Henrissat B."/>
            <person name="Van de Peer Y."/>
            <person name="Rouze P."/>
            <person name="Ellis J.G."/>
            <person name="Dodds P.N."/>
            <person name="Schein J.E."/>
            <person name="Zhong S."/>
            <person name="Hamelin R.C."/>
            <person name="Grigoriev I.V."/>
            <person name="Szabo L.J."/>
            <person name="Martin F."/>
        </authorList>
    </citation>
    <scope>NUCLEOTIDE SEQUENCE [LARGE SCALE GENOMIC DNA]</scope>
    <source>
        <strain evidence="2">CRL 75-36-700-3 / race SCCL</strain>
    </source>
</reference>
<dbReference type="Proteomes" id="UP000008783">
    <property type="component" value="Unassembled WGS sequence"/>
</dbReference>
<organism evidence="1 2">
    <name type="scientific">Puccinia graminis f. sp. tritici (strain CRL 75-36-700-3 / race SCCL)</name>
    <name type="common">Black stem rust fungus</name>
    <dbReference type="NCBI Taxonomy" id="418459"/>
    <lineage>
        <taxon>Eukaryota</taxon>
        <taxon>Fungi</taxon>
        <taxon>Dikarya</taxon>
        <taxon>Basidiomycota</taxon>
        <taxon>Pucciniomycotina</taxon>
        <taxon>Pucciniomycetes</taxon>
        <taxon>Pucciniales</taxon>
        <taxon>Pucciniaceae</taxon>
        <taxon>Puccinia</taxon>
    </lineage>
</organism>